<evidence type="ECO:0008006" key="8">
    <source>
        <dbReference type="Google" id="ProtNLM"/>
    </source>
</evidence>
<dbReference type="Proteomes" id="UP001150062">
    <property type="component" value="Unassembled WGS sequence"/>
</dbReference>
<feature type="domain" description="RWD" evidence="5">
    <location>
        <begin position="6"/>
        <end position="162"/>
    </location>
</feature>
<keyword evidence="2" id="KW-0677">Repeat</keyword>
<dbReference type="Gene3D" id="3.10.110.10">
    <property type="entry name" value="Ubiquitin Conjugating Enzyme"/>
    <property type="match status" value="1"/>
</dbReference>
<dbReference type="Pfam" id="PF12937">
    <property type="entry name" value="F-box-like"/>
    <property type="match status" value="1"/>
</dbReference>
<comment type="caution">
    <text evidence="6">The sequence shown here is derived from an EMBL/GenBank/DDBJ whole genome shotgun (WGS) entry which is preliminary data.</text>
</comment>
<dbReference type="PANTHER" id="PTHR48051">
    <property type="match status" value="1"/>
</dbReference>
<evidence type="ECO:0000259" key="4">
    <source>
        <dbReference type="PROSITE" id="PS50181"/>
    </source>
</evidence>
<dbReference type="Pfam" id="PF13855">
    <property type="entry name" value="LRR_8"/>
    <property type="match status" value="1"/>
</dbReference>
<reference evidence="6" key="1">
    <citation type="submission" date="2022-08" db="EMBL/GenBank/DDBJ databases">
        <title>Novel sulfate-reducing endosymbionts in the free-living metamonad Anaeramoeba.</title>
        <authorList>
            <person name="Jerlstrom-Hultqvist J."/>
            <person name="Cepicka I."/>
            <person name="Gallot-Lavallee L."/>
            <person name="Salas-Leiva D."/>
            <person name="Curtis B.A."/>
            <person name="Zahonova K."/>
            <person name="Pipaliya S."/>
            <person name="Dacks J."/>
            <person name="Roger A.J."/>
        </authorList>
    </citation>
    <scope>NUCLEOTIDE SEQUENCE</scope>
    <source>
        <strain evidence="6">Schooner1</strain>
    </source>
</reference>
<evidence type="ECO:0000256" key="1">
    <source>
        <dbReference type="ARBA" id="ARBA00022614"/>
    </source>
</evidence>
<dbReference type="SMART" id="SM00369">
    <property type="entry name" value="LRR_TYP"/>
    <property type="match status" value="7"/>
</dbReference>
<dbReference type="PROSITE" id="PS51450">
    <property type="entry name" value="LRR"/>
    <property type="match status" value="5"/>
</dbReference>
<dbReference type="InterPro" id="IPR003591">
    <property type="entry name" value="Leu-rich_rpt_typical-subtyp"/>
</dbReference>
<evidence type="ECO:0000259" key="5">
    <source>
        <dbReference type="PROSITE" id="PS50908"/>
    </source>
</evidence>
<dbReference type="Gene3D" id="1.20.1280.50">
    <property type="match status" value="1"/>
</dbReference>
<dbReference type="Pfam" id="PF00560">
    <property type="entry name" value="LRR_1"/>
    <property type="match status" value="1"/>
</dbReference>
<dbReference type="InterPro" id="IPR032675">
    <property type="entry name" value="LRR_dom_sf"/>
</dbReference>
<keyword evidence="1" id="KW-0433">Leucine-rich repeat</keyword>
<feature type="compositionally biased region" description="Acidic residues" evidence="3">
    <location>
        <begin position="697"/>
        <end position="720"/>
    </location>
</feature>
<dbReference type="SUPFAM" id="SSF52058">
    <property type="entry name" value="L domain-like"/>
    <property type="match status" value="1"/>
</dbReference>
<dbReference type="InterPro" id="IPR001611">
    <property type="entry name" value="Leu-rich_rpt"/>
</dbReference>
<protein>
    <recommendedName>
        <fullName evidence="8">F-box domain-containing protein</fullName>
    </recommendedName>
</protein>
<proteinExistence type="predicted"/>
<keyword evidence="7" id="KW-1185">Reference proteome</keyword>
<dbReference type="Gene3D" id="3.80.10.10">
    <property type="entry name" value="Ribonuclease Inhibitor"/>
    <property type="match status" value="3"/>
</dbReference>
<evidence type="ECO:0000313" key="7">
    <source>
        <dbReference type="Proteomes" id="UP001150062"/>
    </source>
</evidence>
<gene>
    <name evidence="6" type="ORF">M0813_23563</name>
</gene>
<feature type="region of interest" description="Disordered" evidence="3">
    <location>
        <begin position="744"/>
        <end position="764"/>
    </location>
</feature>
<dbReference type="InterPro" id="IPR006575">
    <property type="entry name" value="RWD_dom"/>
</dbReference>
<feature type="domain" description="F-box" evidence="4">
    <location>
        <begin position="169"/>
        <end position="216"/>
    </location>
</feature>
<dbReference type="Pfam" id="PF05773">
    <property type="entry name" value="RWD"/>
    <property type="match status" value="1"/>
</dbReference>
<organism evidence="6 7">
    <name type="scientific">Anaeramoeba flamelloides</name>
    <dbReference type="NCBI Taxonomy" id="1746091"/>
    <lineage>
        <taxon>Eukaryota</taxon>
        <taxon>Metamonada</taxon>
        <taxon>Anaeramoebidae</taxon>
        <taxon>Anaeramoeba</taxon>
    </lineage>
</organism>
<feature type="compositionally biased region" description="Basic residues" evidence="3">
    <location>
        <begin position="29"/>
        <end position="43"/>
    </location>
</feature>
<dbReference type="SUPFAM" id="SSF81383">
    <property type="entry name" value="F-box domain"/>
    <property type="match status" value="1"/>
</dbReference>
<dbReference type="SMART" id="SM00256">
    <property type="entry name" value="FBOX"/>
    <property type="match status" value="1"/>
</dbReference>
<dbReference type="InterPro" id="IPR016135">
    <property type="entry name" value="UBQ-conjugating_enzyme/RWD"/>
</dbReference>
<feature type="compositionally biased region" description="Basic and acidic residues" evidence="3">
    <location>
        <begin position="44"/>
        <end position="69"/>
    </location>
</feature>
<feature type="region of interest" description="Disordered" evidence="3">
    <location>
        <begin position="696"/>
        <end position="722"/>
    </location>
</feature>
<dbReference type="PROSITE" id="PS50908">
    <property type="entry name" value="RWD"/>
    <property type="match status" value="1"/>
</dbReference>
<dbReference type="InterPro" id="IPR050216">
    <property type="entry name" value="LRR_domain-containing"/>
</dbReference>
<evidence type="ECO:0000256" key="3">
    <source>
        <dbReference type="SAM" id="MobiDB-lite"/>
    </source>
</evidence>
<evidence type="ECO:0000256" key="2">
    <source>
        <dbReference type="ARBA" id="ARBA00022737"/>
    </source>
</evidence>
<name>A0ABQ8YAM0_9EUKA</name>
<accession>A0ABQ8YAM0</accession>
<dbReference type="PANTHER" id="PTHR48051:SF1">
    <property type="entry name" value="RAS SUPPRESSOR PROTEIN 1"/>
    <property type="match status" value="1"/>
</dbReference>
<dbReference type="PROSITE" id="PS50181">
    <property type="entry name" value="FBOX"/>
    <property type="match status" value="1"/>
</dbReference>
<dbReference type="SMART" id="SM00591">
    <property type="entry name" value="RWD"/>
    <property type="match status" value="1"/>
</dbReference>
<dbReference type="InterPro" id="IPR001810">
    <property type="entry name" value="F-box_dom"/>
</dbReference>
<dbReference type="InterPro" id="IPR036047">
    <property type="entry name" value="F-box-like_dom_sf"/>
</dbReference>
<sequence length="923" mass="108020">MSTIEEELGVLQSIYLDDLLVSQLPIKNRQPKTKTTKTKTKPKQKIETKTKTFPIEKKQTNPQKKERTNNKKHNTLISVRLITRIVSGLSFKVHVSLILLPNYPKSLPNSIKLRTNKASILVLRKDEEFELLKLLQEECKRLKGTNMLFSLIVLAQDYLNDLVEQISTSSALSRLPNELLYQIFNKVPHSHFPILARVCQKWREMVVYEKALWKTLSVENNKSALNFFPKSLEQFSTLIFGITIGNLSLLNGGKALHTPFPYPSYFFESLFKKQKILIKQVQRISYYQDSKMTSSINVRSVKASISYLTWVLKHFQNLKRFSWCGFNKVAYSDYQKFLISSDFSKLQTLELSHNHFGRIPETFLKKKSLIKTLNLSGNNISNLSVDFQFLPLLENLILDDNLLKEIPNQIFDLPLLKNLSIVRNQISELILQSNLDILKLEKINLEGNKIMDFKIINNQFALCPDLYYLELKYNLLTKIPKNLVSFKNLIYLGLANNQLISFPIQKFAKKCKKLRSIKLEDNQITGFQIKDPNLYSNIIDLNISNNKINQIPNWIFTKTKIKKLLVLNFSGNYLKKISHKYDENQKKSLGNNIQFKCTNLNLSQNQFSKIPKFIQFLPKINTLDLSFNSIIIYCKNNNQIENAIINTKDSEIAFNRKEIKLKELTIKKSEKKNLKNQKKNNKLNENLFFNYLKLNSYDEDDDDDDDEDDDEDDENDEDNNMENILKKKLIQNLYLNNYENDENVENVENADNENGNEREKRKRNEKITVNKMDFENINKKIEKIKTENYNALQNSSYLLKYLSTNLIDLNLSNNMIFTFPVELLELRNLKKLNLSGNYLTEIPFIFFQKFQNQLEWLDLSKNKFQIVPFSNGELVETKKNLVGIVPNAFFLLTKLKYLKLKGNPIQKNEYRILKSLFQKIKFK</sequence>
<dbReference type="EMBL" id="JAOAOG010000197">
    <property type="protein sequence ID" value="KAJ6240914.1"/>
    <property type="molecule type" value="Genomic_DNA"/>
</dbReference>
<feature type="region of interest" description="Disordered" evidence="3">
    <location>
        <begin position="29"/>
        <end position="69"/>
    </location>
</feature>
<evidence type="ECO:0000313" key="6">
    <source>
        <dbReference type="EMBL" id="KAJ6240914.1"/>
    </source>
</evidence>
<dbReference type="SUPFAM" id="SSF54495">
    <property type="entry name" value="UBC-like"/>
    <property type="match status" value="1"/>
</dbReference>